<dbReference type="InterPro" id="IPR010712">
    <property type="entry name" value="Arsenical-R_ArsD"/>
</dbReference>
<evidence type="ECO:0008006" key="3">
    <source>
        <dbReference type="Google" id="ProtNLM"/>
    </source>
</evidence>
<gene>
    <name evidence="1" type="ORF">PTKU64_54890</name>
</gene>
<organism evidence="1 2">
    <name type="scientific">Paraburkholderia terrae</name>
    <dbReference type="NCBI Taxonomy" id="311230"/>
    <lineage>
        <taxon>Bacteria</taxon>
        <taxon>Pseudomonadati</taxon>
        <taxon>Pseudomonadota</taxon>
        <taxon>Betaproteobacteria</taxon>
        <taxon>Burkholderiales</taxon>
        <taxon>Burkholderiaceae</taxon>
        <taxon>Paraburkholderia</taxon>
    </lineage>
</organism>
<dbReference type="NCBIfam" id="NF033727">
    <property type="entry name" value="chaperon_ArsD"/>
    <property type="match status" value="1"/>
</dbReference>
<name>A0ABM7TTP0_9BURK</name>
<evidence type="ECO:0000313" key="2">
    <source>
        <dbReference type="Proteomes" id="UP001319874"/>
    </source>
</evidence>
<protein>
    <recommendedName>
        <fullName evidence="3">Arsenical resistance operon transcriptional repressor ArsD</fullName>
    </recommendedName>
</protein>
<dbReference type="EMBL" id="AP024956">
    <property type="protein sequence ID" value="BCZ81814.1"/>
    <property type="molecule type" value="Genomic_DNA"/>
</dbReference>
<reference evidence="1 2" key="1">
    <citation type="journal article" date="2022" name="Front. Microbiol.">
        <title>Identification and characterization of a novel class of self-sufficient cytochrome P450 hydroxylase involved in cyclohexanecarboxylate degradation in Paraburkholderia terrae strain KU-64.</title>
        <authorList>
            <person name="Yamamoto T."/>
            <person name="Hasegawa Y."/>
            <person name="Iwaki H."/>
        </authorList>
    </citation>
    <scope>NUCLEOTIDE SEQUENCE [LARGE SCALE GENOMIC DNA]</scope>
    <source>
        <strain evidence="1 2">KU-64</strain>
    </source>
</reference>
<proteinExistence type="predicted"/>
<keyword evidence="2" id="KW-1185">Reference proteome</keyword>
<sequence length="138" mass="14706">MDAAALWLHRSNSWGATMSKLEVFEPAMCCATGVCGVDVDPTLVQFSADLQWLAEHGVDVVRHGLGHDAAAFAANPEVVREMHAGMDRLPIATVDGRIISTGVYPSRAQLIQKLGLKIPTAEKPHIKVGSCGCKPGEC</sequence>
<dbReference type="Pfam" id="PF06953">
    <property type="entry name" value="ArsD"/>
    <property type="match status" value="1"/>
</dbReference>
<accession>A0ABM7TTP0</accession>
<evidence type="ECO:0000313" key="1">
    <source>
        <dbReference type="EMBL" id="BCZ81814.1"/>
    </source>
</evidence>
<dbReference type="Proteomes" id="UP001319874">
    <property type="component" value="Chromosome 2"/>
</dbReference>
<dbReference type="Gene3D" id="3.40.30.10">
    <property type="entry name" value="Glutaredoxin"/>
    <property type="match status" value="1"/>
</dbReference>